<dbReference type="PROSITE" id="PS50097">
    <property type="entry name" value="BTB"/>
    <property type="match status" value="1"/>
</dbReference>
<accession>A0AAV8UUK6</accession>
<dbReference type="InterPro" id="IPR000210">
    <property type="entry name" value="BTB/POZ_dom"/>
</dbReference>
<dbReference type="PANTHER" id="PTHR24410:SF23">
    <property type="entry name" value="BTB DOMAIN-CONTAINING PROTEIN-RELATED"/>
    <property type="match status" value="1"/>
</dbReference>
<dbReference type="InterPro" id="IPR051481">
    <property type="entry name" value="BTB-POZ/Galectin-3-binding"/>
</dbReference>
<feature type="domain" description="BTB" evidence="1">
    <location>
        <begin position="36"/>
        <end position="109"/>
    </location>
</feature>
<dbReference type="SMART" id="SM00225">
    <property type="entry name" value="BTB"/>
    <property type="match status" value="1"/>
</dbReference>
<evidence type="ECO:0000313" key="2">
    <source>
        <dbReference type="EMBL" id="KAJ8906235.1"/>
    </source>
</evidence>
<evidence type="ECO:0000259" key="1">
    <source>
        <dbReference type="PROSITE" id="PS50097"/>
    </source>
</evidence>
<organism evidence="2 3">
    <name type="scientific">Rhodosorus marinus</name>
    <dbReference type="NCBI Taxonomy" id="101924"/>
    <lineage>
        <taxon>Eukaryota</taxon>
        <taxon>Rhodophyta</taxon>
        <taxon>Stylonematophyceae</taxon>
        <taxon>Stylonematales</taxon>
        <taxon>Stylonemataceae</taxon>
        <taxon>Rhodosorus</taxon>
    </lineage>
</organism>
<dbReference type="Proteomes" id="UP001157974">
    <property type="component" value="Unassembled WGS sequence"/>
</dbReference>
<dbReference type="Gene3D" id="3.30.710.10">
    <property type="entry name" value="Potassium Channel Kv1.1, Chain A"/>
    <property type="match status" value="1"/>
</dbReference>
<name>A0AAV8UUK6_9RHOD</name>
<dbReference type="Pfam" id="PF00651">
    <property type="entry name" value="BTB"/>
    <property type="match status" value="1"/>
</dbReference>
<proteinExistence type="predicted"/>
<reference evidence="2 3" key="1">
    <citation type="journal article" date="2023" name="Nat. Commun.">
        <title>Origin of minicircular mitochondrial genomes in red algae.</title>
        <authorList>
            <person name="Lee Y."/>
            <person name="Cho C.H."/>
            <person name="Lee Y.M."/>
            <person name="Park S.I."/>
            <person name="Yang J.H."/>
            <person name="West J.A."/>
            <person name="Bhattacharya D."/>
            <person name="Yoon H.S."/>
        </authorList>
    </citation>
    <scope>NUCLEOTIDE SEQUENCE [LARGE SCALE GENOMIC DNA]</scope>
    <source>
        <strain evidence="2 3">CCMP1338</strain>
        <tissue evidence="2">Whole cell</tissue>
    </source>
</reference>
<dbReference type="InterPro" id="IPR011333">
    <property type="entry name" value="SKP1/BTB/POZ_sf"/>
</dbReference>
<dbReference type="SUPFAM" id="SSF54695">
    <property type="entry name" value="POZ domain"/>
    <property type="match status" value="1"/>
</dbReference>
<protein>
    <recommendedName>
        <fullName evidence="1">BTB domain-containing protein</fullName>
    </recommendedName>
</protein>
<comment type="caution">
    <text evidence="2">The sequence shown here is derived from an EMBL/GenBank/DDBJ whole genome shotgun (WGS) entry which is preliminary data.</text>
</comment>
<sequence length="416" mass="46938">MEEDSDDDLSVLYEDVEGLTADFEKLLVGANSDVLSDVVLEGEDGTSIEAHSLLLRSRSEYLNVALGGNWREWNVNATVPGLMSKPVASTSALHAVVRYIYTGEVGFSDKNVYEILNLAREMLLDDLVQLGYVYIRSSLKPESAVFHAGEILASCDQNLLQLLCEFVAKAGQEILITNEFTHCSRYELTAILQHENVGVHEDVVLKAVQIWAEVSAGFDRELAFDLVCQLLSEDLVRCLSLSVEAFTSIEDLGLVPSEKRHLRRMYIASRTEGYRYMIPTSTFRQSLRGAVAHLESSHPLTGEFRAEVQLTQDTDAIYIEVDSRSELSPELDLVWYSLRSGSVLQRLSDFNYARSKKTFMVSGHRIGVKLVHKSRRPAVSCPPPPKPCWGFLIKSYSVINGKRWRRRNHATDFWRR</sequence>
<dbReference type="EMBL" id="JAMWBK010000004">
    <property type="protein sequence ID" value="KAJ8906235.1"/>
    <property type="molecule type" value="Genomic_DNA"/>
</dbReference>
<dbReference type="AlphaFoldDB" id="A0AAV8UUK6"/>
<gene>
    <name evidence="2" type="ORF">NDN08_002729</name>
</gene>
<evidence type="ECO:0000313" key="3">
    <source>
        <dbReference type="Proteomes" id="UP001157974"/>
    </source>
</evidence>
<dbReference type="PANTHER" id="PTHR24410">
    <property type="entry name" value="HL07962P-RELATED"/>
    <property type="match status" value="1"/>
</dbReference>
<keyword evidence="3" id="KW-1185">Reference proteome</keyword>